<dbReference type="Proteomes" id="UP000574390">
    <property type="component" value="Unassembled WGS sequence"/>
</dbReference>
<evidence type="ECO:0000313" key="4">
    <source>
        <dbReference type="Proteomes" id="UP000574390"/>
    </source>
</evidence>
<evidence type="ECO:0000256" key="2">
    <source>
        <dbReference type="SAM" id="Phobius"/>
    </source>
</evidence>
<reference evidence="3 4" key="1">
    <citation type="submission" date="2020-04" db="EMBL/GenBank/DDBJ databases">
        <title>Perkinsus olseni comparative genomics.</title>
        <authorList>
            <person name="Bogema D.R."/>
        </authorList>
    </citation>
    <scope>NUCLEOTIDE SEQUENCE [LARGE SCALE GENOMIC DNA]</scope>
    <source>
        <strain evidence="3">ATCC PRA-205</strain>
    </source>
</reference>
<feature type="transmembrane region" description="Helical" evidence="2">
    <location>
        <begin position="20"/>
        <end position="40"/>
    </location>
</feature>
<dbReference type="AlphaFoldDB" id="A0A7J6QTN0"/>
<evidence type="ECO:0000256" key="1">
    <source>
        <dbReference type="SAM" id="MobiDB-lite"/>
    </source>
</evidence>
<dbReference type="EMBL" id="JABANM010027203">
    <property type="protein sequence ID" value="KAF4711687.1"/>
    <property type="molecule type" value="Genomic_DNA"/>
</dbReference>
<proteinExistence type="predicted"/>
<name>A0A7J6QTN0_PEROL</name>
<keyword evidence="2" id="KW-0472">Membrane</keyword>
<keyword evidence="2" id="KW-1133">Transmembrane helix</keyword>
<gene>
    <name evidence="3" type="ORF">FOZ62_030957</name>
</gene>
<protein>
    <recommendedName>
        <fullName evidence="5">Chitinase</fullName>
    </recommendedName>
</protein>
<accession>A0A7J6QTN0</accession>
<sequence length="446" mass="49540">MQCRDSYHSPLSPCNRVYAYAFWTTLCVAQPIGAIVLFNYPFKAGIIILHEPDLRSSGAPSPALHEPQCAIFELLSYHSSLTIALSRMKLPSLVSVALLALTSSAQRVSTTTARTTRPVSTTTAAPTEPSSPDTVRPVTVVIDLSITIREDEEYLALFQAGVKHLVLTRNFVFPGGRIFVPPIWLRLKPEQAETIHEYALQYNATVSLGLSVGDFVENLGRDLNRDILNFTLNAQAAINEYFVDGIHFDLSSPFFTPEGEEWDVINSLMDISRRRLKSSRGGPAITSITLRPEDPQGDVWQAVLDHKPWEHADETYCLLSSFAYDPELQIGVEWPKTLIEDMDHAGADLSKVSLGIAPIGFSKDFRRPRSYDLLVADGAPVDGNGTFVVEEGFGPETVYYNTQRQIREKAELLDEYGLHGFENHLPLSDIDNGLSEDSLLYAQLHS</sequence>
<organism evidence="3 4">
    <name type="scientific">Perkinsus olseni</name>
    <name type="common">Perkinsus atlanticus</name>
    <dbReference type="NCBI Taxonomy" id="32597"/>
    <lineage>
        <taxon>Eukaryota</taxon>
        <taxon>Sar</taxon>
        <taxon>Alveolata</taxon>
        <taxon>Perkinsozoa</taxon>
        <taxon>Perkinsea</taxon>
        <taxon>Perkinsida</taxon>
        <taxon>Perkinsidae</taxon>
        <taxon>Perkinsus</taxon>
    </lineage>
</organism>
<dbReference type="InterPro" id="IPR017853">
    <property type="entry name" value="GH"/>
</dbReference>
<feature type="region of interest" description="Disordered" evidence="1">
    <location>
        <begin position="110"/>
        <end position="134"/>
    </location>
</feature>
<comment type="caution">
    <text evidence="3">The sequence shown here is derived from an EMBL/GenBank/DDBJ whole genome shotgun (WGS) entry which is preliminary data.</text>
</comment>
<keyword evidence="2" id="KW-0812">Transmembrane</keyword>
<evidence type="ECO:0008006" key="5">
    <source>
        <dbReference type="Google" id="ProtNLM"/>
    </source>
</evidence>
<dbReference type="SUPFAM" id="SSF51445">
    <property type="entry name" value="(Trans)glycosidases"/>
    <property type="match status" value="1"/>
</dbReference>
<evidence type="ECO:0000313" key="3">
    <source>
        <dbReference type="EMBL" id="KAF4711687.1"/>
    </source>
</evidence>